<sequence>MSNLVDHCIPASLTHHATMNLLQGASNVTFSGDTSFTQIGGDYHVEGRNDFDAVLAILSQHVAPGATFNSAERYPPGKCHPGTREAIVNAIVDWINDPAPQFNVLWLNGPAGSGKSAIAQSIAELLWLLYRDKYGGSFFFARNVIGRLDGAKLFSTLAYQLAIHFPTIRPLINDALYSDPALPTKSLDIQFQTLIIDPLSRAENWPTHTPTIIIDGLDECIDSNTQIAILNLVSLSVVEHRIPLRFLIASRSEYWIQDRFKSSPLLTSTRTLSLYDDKDANKDIEKYLVDQFAQIQKKHEHIMSSVEQPWPPAHVIRRFVEEASGQFIYASTVVKFVGFCSDYCDPREQLSILLTSGPHRAAAFSDLDILYKTILSQLPHQRRPVLRMVLGVILLGIDVKALEIFLGVDTGEISLVLGALSPLINIEPDHELHDEKTVKILGSSLIQKGRIRFCHLSIQEFLEDNSRSGHFSVDADQIAKKIMESLFALMVDTFQQKTEIAQHRFSTMRIDIYTTIVNDLTSRFYKCDPKTLSNHLGDLNQTIRAFLSTKHSHILYPEYLAHYLDRIKRSYRSLIGPKSKIDVAEDLKRNIACAGEKIVRYLVVAGRLAVIMPEIICICLTGGLYVDELDDLHQDILSHSGLTPVQNLLDIISVRCFDQSSRGSVYIYPLEPLNDFFLRGSTENLSQWISQATNIVYLCLNSSLDKVEDTRLGNDERP</sequence>
<dbReference type="SUPFAM" id="SSF52540">
    <property type="entry name" value="P-loop containing nucleoside triphosphate hydrolases"/>
    <property type="match status" value="1"/>
</dbReference>
<evidence type="ECO:0000259" key="2">
    <source>
        <dbReference type="PROSITE" id="PS50837"/>
    </source>
</evidence>
<dbReference type="PANTHER" id="PTHR10039:SF17">
    <property type="entry name" value="FUNGAL STAND N-TERMINAL GOODBYE DOMAIN-CONTAINING PROTEIN-RELATED"/>
    <property type="match status" value="1"/>
</dbReference>
<dbReference type="PANTHER" id="PTHR10039">
    <property type="entry name" value="AMELOGENIN"/>
    <property type="match status" value="1"/>
</dbReference>
<evidence type="ECO:0000313" key="3">
    <source>
        <dbReference type="EMBL" id="PPQ81422.1"/>
    </source>
</evidence>
<dbReference type="Pfam" id="PF24883">
    <property type="entry name" value="NPHP3_N"/>
    <property type="match status" value="1"/>
</dbReference>
<dbReference type="Gene3D" id="3.40.50.300">
    <property type="entry name" value="P-loop containing nucleotide triphosphate hydrolases"/>
    <property type="match status" value="1"/>
</dbReference>
<name>A0A409WSE2_PSICY</name>
<accession>A0A409WSE2</accession>
<gene>
    <name evidence="3" type="ORF">CVT25_015926</name>
</gene>
<dbReference type="OrthoDB" id="194358at2759"/>
<dbReference type="PROSITE" id="PS50837">
    <property type="entry name" value="NACHT"/>
    <property type="match status" value="1"/>
</dbReference>
<dbReference type="EMBL" id="NHYD01003255">
    <property type="protein sequence ID" value="PPQ81422.1"/>
    <property type="molecule type" value="Genomic_DNA"/>
</dbReference>
<proteinExistence type="predicted"/>
<keyword evidence="4" id="KW-1185">Reference proteome</keyword>
<dbReference type="InterPro" id="IPR007111">
    <property type="entry name" value="NACHT_NTPase"/>
</dbReference>
<dbReference type="InterPro" id="IPR056884">
    <property type="entry name" value="NPHP3-like_N"/>
</dbReference>
<evidence type="ECO:0000256" key="1">
    <source>
        <dbReference type="ARBA" id="ARBA00022737"/>
    </source>
</evidence>
<dbReference type="InParanoid" id="A0A409WSE2"/>
<evidence type="ECO:0000313" key="4">
    <source>
        <dbReference type="Proteomes" id="UP000283269"/>
    </source>
</evidence>
<dbReference type="Proteomes" id="UP000283269">
    <property type="component" value="Unassembled WGS sequence"/>
</dbReference>
<comment type="caution">
    <text evidence="3">The sequence shown here is derived from an EMBL/GenBank/DDBJ whole genome shotgun (WGS) entry which is preliminary data.</text>
</comment>
<dbReference type="InterPro" id="IPR027417">
    <property type="entry name" value="P-loop_NTPase"/>
</dbReference>
<dbReference type="AlphaFoldDB" id="A0A409WSE2"/>
<feature type="domain" description="NACHT" evidence="2">
    <location>
        <begin position="103"/>
        <end position="252"/>
    </location>
</feature>
<dbReference type="STRING" id="93625.A0A409WSE2"/>
<reference evidence="3 4" key="1">
    <citation type="journal article" date="2018" name="Evol. Lett.">
        <title>Horizontal gene cluster transfer increased hallucinogenic mushroom diversity.</title>
        <authorList>
            <person name="Reynolds H.T."/>
            <person name="Vijayakumar V."/>
            <person name="Gluck-Thaler E."/>
            <person name="Korotkin H.B."/>
            <person name="Matheny P.B."/>
            <person name="Slot J.C."/>
        </authorList>
    </citation>
    <scope>NUCLEOTIDE SEQUENCE [LARGE SCALE GENOMIC DNA]</scope>
    <source>
        <strain evidence="3 4">2631</strain>
    </source>
</reference>
<keyword evidence="1" id="KW-0677">Repeat</keyword>
<organism evidence="3 4">
    <name type="scientific">Psilocybe cyanescens</name>
    <dbReference type="NCBI Taxonomy" id="93625"/>
    <lineage>
        <taxon>Eukaryota</taxon>
        <taxon>Fungi</taxon>
        <taxon>Dikarya</taxon>
        <taxon>Basidiomycota</taxon>
        <taxon>Agaricomycotina</taxon>
        <taxon>Agaricomycetes</taxon>
        <taxon>Agaricomycetidae</taxon>
        <taxon>Agaricales</taxon>
        <taxon>Agaricineae</taxon>
        <taxon>Strophariaceae</taxon>
        <taxon>Psilocybe</taxon>
    </lineage>
</organism>
<protein>
    <recommendedName>
        <fullName evidence="2">NACHT domain-containing protein</fullName>
    </recommendedName>
</protein>